<keyword evidence="2" id="KW-0614">Plasmid</keyword>
<protein>
    <submittedName>
        <fullName evidence="2">Uncharacterized protein</fullName>
    </submittedName>
</protein>
<feature type="region of interest" description="Disordered" evidence="1">
    <location>
        <begin position="1"/>
        <end position="91"/>
    </location>
</feature>
<sequence>MNTPLRPDPTRVESQANSNVNSQGGGGHMQQPLRPRRNASTSQSTNVSTQTTGSKPVTDVAVPTNTRSFNSTSVNADHRQQPANDESSREDTVIGAHSYKVHGSKAALDIKCVEHMKDSEKHLVDREGNRAVFHTIRLEAASICSGQSRSYKWHESVMLRLTRNELPLFIGVCFGLLTKIKFSNHGMFNDKGKYFIVEHQTTHLFITLGQPKDSAANPNEAYKSVPVCLPDALEIGLKALSQYCRNHPHLDSMTVLDQIKTMCGIYSSTGFHEVIDKLPMLR</sequence>
<feature type="compositionally biased region" description="Low complexity" evidence="1">
    <location>
        <begin position="40"/>
        <end position="54"/>
    </location>
</feature>
<feature type="compositionally biased region" description="Basic and acidic residues" evidence="1">
    <location>
        <begin position="76"/>
        <end position="91"/>
    </location>
</feature>
<name>A0AAU8BSA1_9VIBR</name>
<dbReference type="RefSeq" id="WP_353500408.1">
    <property type="nucleotide sequence ID" value="NZ_CP115922.1"/>
</dbReference>
<reference evidence="2" key="1">
    <citation type="submission" date="2023-01" db="EMBL/GenBank/DDBJ databases">
        <title>Vibrio sp. CB1-14 genome sequencing.</title>
        <authorList>
            <person name="Otstavnykh N."/>
            <person name="Isaeva M."/>
            <person name="Meleshko D."/>
        </authorList>
    </citation>
    <scope>NUCLEOTIDE SEQUENCE</scope>
    <source>
        <strain evidence="2">CB1-14</strain>
        <plasmid evidence="2">p1</plasmid>
    </source>
</reference>
<feature type="compositionally biased region" description="Polar residues" evidence="1">
    <location>
        <begin position="12"/>
        <end position="22"/>
    </location>
</feature>
<evidence type="ECO:0000313" key="2">
    <source>
        <dbReference type="EMBL" id="XCD19290.1"/>
    </source>
</evidence>
<proteinExistence type="predicted"/>
<dbReference type="KEGG" id="vck:PG915_24345"/>
<dbReference type="EMBL" id="CP115922">
    <property type="protein sequence ID" value="XCD19290.1"/>
    <property type="molecule type" value="Genomic_DNA"/>
</dbReference>
<evidence type="ECO:0000256" key="1">
    <source>
        <dbReference type="SAM" id="MobiDB-lite"/>
    </source>
</evidence>
<dbReference type="AlphaFoldDB" id="A0AAU8BSA1"/>
<organism evidence="2">
    <name type="scientific">Vibrio chaetopteri</name>
    <dbReference type="NCBI Taxonomy" id="3016528"/>
    <lineage>
        <taxon>Bacteria</taxon>
        <taxon>Pseudomonadati</taxon>
        <taxon>Pseudomonadota</taxon>
        <taxon>Gammaproteobacteria</taxon>
        <taxon>Vibrionales</taxon>
        <taxon>Vibrionaceae</taxon>
        <taxon>Vibrio</taxon>
    </lineage>
</organism>
<gene>
    <name evidence="2" type="ORF">PG915_24345</name>
</gene>
<feature type="compositionally biased region" description="Polar residues" evidence="1">
    <location>
        <begin position="63"/>
        <end position="75"/>
    </location>
</feature>
<accession>A0AAU8BSA1</accession>
<geneLocation type="plasmid" evidence="2">
    <name>p1</name>
</geneLocation>